<dbReference type="InterPro" id="IPR001763">
    <property type="entry name" value="Rhodanese-like_dom"/>
</dbReference>
<keyword evidence="2" id="KW-0677">Repeat</keyword>
<proteinExistence type="predicted"/>
<name>A0A418XDZ5_9BURK</name>
<evidence type="ECO:0000256" key="1">
    <source>
        <dbReference type="ARBA" id="ARBA00022679"/>
    </source>
</evidence>
<sequence length="346" mass="37566">MAVALSPANAHPPDLHPLNLTASTAPFGFRRDLHRWRQLVTPAWLAGLVAGAPLTAAPDGEWRLFEVGFGAADAFERAHIPGAGYIDTAQLEHGPLWNKVPDPELKRLLLAHGIRHDVTVVLYGRNTLAAARAAHLLLYAGVADVRLLDGGFDAWKAAGHAMEEGPARRYRAAAGFGAAFPGRPDYLVDMPQARRLLERPDGALVSIRTWNEFIGKTSGYSYIDARGDIPGACWGRAGVDDDVNSMAEFHRSDGHMKPSAEISHMWQAAGVHAGHHTAFYCGTGWRASLAFFYAWLMNWERIAVYDGGWCEWSRDAGNPVVCRVAATPPSHPRAAPRRAAAVPGCC</sequence>
<keyword evidence="5" id="KW-1185">Reference proteome</keyword>
<evidence type="ECO:0000256" key="2">
    <source>
        <dbReference type="ARBA" id="ARBA00022737"/>
    </source>
</evidence>
<gene>
    <name evidence="4" type="ORF">D3872_21670</name>
</gene>
<dbReference type="Proteomes" id="UP000284006">
    <property type="component" value="Unassembled WGS sequence"/>
</dbReference>
<dbReference type="PANTHER" id="PTHR11364">
    <property type="entry name" value="THIOSULFATE SULFERTANSFERASE"/>
    <property type="match status" value="1"/>
</dbReference>
<accession>A0A418XDZ5</accession>
<dbReference type="SMART" id="SM00450">
    <property type="entry name" value="RHOD"/>
    <property type="match status" value="2"/>
</dbReference>
<dbReference type="EMBL" id="QYUP01000157">
    <property type="protein sequence ID" value="RJG10736.1"/>
    <property type="molecule type" value="Genomic_DNA"/>
</dbReference>
<dbReference type="Gene3D" id="3.40.250.10">
    <property type="entry name" value="Rhodanese-like domain"/>
    <property type="match status" value="2"/>
</dbReference>
<dbReference type="Pfam" id="PF00581">
    <property type="entry name" value="Rhodanese"/>
    <property type="match status" value="2"/>
</dbReference>
<dbReference type="OrthoDB" id="9781034at2"/>
<comment type="caution">
    <text evidence="4">The sequence shown here is derived from an EMBL/GenBank/DDBJ whole genome shotgun (WGS) entry which is preliminary data.</text>
</comment>
<dbReference type="AlphaFoldDB" id="A0A418XDZ5"/>
<feature type="domain" description="Rhodanese" evidence="3">
    <location>
        <begin position="216"/>
        <end position="321"/>
    </location>
</feature>
<organism evidence="4 5">
    <name type="scientific">Massilia cavernae</name>
    <dbReference type="NCBI Taxonomy" id="2320864"/>
    <lineage>
        <taxon>Bacteria</taxon>
        <taxon>Pseudomonadati</taxon>
        <taxon>Pseudomonadota</taxon>
        <taxon>Betaproteobacteria</taxon>
        <taxon>Burkholderiales</taxon>
        <taxon>Oxalobacteraceae</taxon>
        <taxon>Telluria group</taxon>
        <taxon>Massilia</taxon>
    </lineage>
</organism>
<evidence type="ECO:0000313" key="5">
    <source>
        <dbReference type="Proteomes" id="UP000284006"/>
    </source>
</evidence>
<dbReference type="PROSITE" id="PS50206">
    <property type="entry name" value="RHODANESE_3"/>
    <property type="match status" value="2"/>
</dbReference>
<feature type="domain" description="Rhodanese" evidence="3">
    <location>
        <begin position="70"/>
        <end position="164"/>
    </location>
</feature>
<evidence type="ECO:0000259" key="3">
    <source>
        <dbReference type="PROSITE" id="PS50206"/>
    </source>
</evidence>
<dbReference type="InterPro" id="IPR045078">
    <property type="entry name" value="TST/MPST-like"/>
</dbReference>
<protein>
    <submittedName>
        <fullName evidence="4">Sulfurtransferase</fullName>
    </submittedName>
</protein>
<keyword evidence="1 4" id="KW-0808">Transferase</keyword>
<dbReference type="InterPro" id="IPR036873">
    <property type="entry name" value="Rhodanese-like_dom_sf"/>
</dbReference>
<dbReference type="GO" id="GO:0004792">
    <property type="term" value="F:thiosulfate-cyanide sulfurtransferase activity"/>
    <property type="evidence" value="ECO:0007669"/>
    <property type="project" value="TreeGrafter"/>
</dbReference>
<reference evidence="4 5" key="1">
    <citation type="submission" date="2018-09" db="EMBL/GenBank/DDBJ databases">
        <authorList>
            <person name="Zhu H."/>
        </authorList>
    </citation>
    <scope>NUCLEOTIDE SEQUENCE [LARGE SCALE GENOMIC DNA]</scope>
    <source>
        <strain evidence="4 5">K1S02-61</strain>
    </source>
</reference>
<dbReference type="SUPFAM" id="SSF52821">
    <property type="entry name" value="Rhodanese/Cell cycle control phosphatase"/>
    <property type="match status" value="2"/>
</dbReference>
<dbReference type="PANTHER" id="PTHR11364:SF27">
    <property type="entry name" value="SULFURTRANSFERASE"/>
    <property type="match status" value="1"/>
</dbReference>
<evidence type="ECO:0000313" key="4">
    <source>
        <dbReference type="EMBL" id="RJG10736.1"/>
    </source>
</evidence>